<evidence type="ECO:0000313" key="9">
    <source>
        <dbReference type="Proteomes" id="UP001164472"/>
    </source>
</evidence>
<dbReference type="InterPro" id="IPR006314">
    <property type="entry name" value="Dyp_peroxidase"/>
</dbReference>
<dbReference type="Proteomes" id="UP001164472">
    <property type="component" value="Chromosome"/>
</dbReference>
<dbReference type="PANTHER" id="PTHR30521:SF0">
    <property type="entry name" value="DYP-TYPE PEROXIDASE FAMILY PROTEIN"/>
    <property type="match status" value="1"/>
</dbReference>
<feature type="region of interest" description="Disordered" evidence="6">
    <location>
        <begin position="186"/>
        <end position="208"/>
    </location>
</feature>
<evidence type="ECO:0000313" key="8">
    <source>
        <dbReference type="EMBL" id="UZW76629.1"/>
    </source>
</evidence>
<dbReference type="PANTHER" id="PTHR30521">
    <property type="entry name" value="DEFERROCHELATASE/PEROXIDASE"/>
    <property type="match status" value="1"/>
</dbReference>
<keyword evidence="4" id="KW-0560">Oxidoreductase</keyword>
<evidence type="ECO:0000256" key="3">
    <source>
        <dbReference type="ARBA" id="ARBA00022723"/>
    </source>
</evidence>
<evidence type="ECO:0000256" key="4">
    <source>
        <dbReference type="ARBA" id="ARBA00023002"/>
    </source>
</evidence>
<feature type="domain" description="Dyp-type peroxidase C-terminal" evidence="7">
    <location>
        <begin position="127"/>
        <end position="282"/>
    </location>
</feature>
<keyword evidence="9" id="KW-1185">Reference proteome</keyword>
<dbReference type="RefSeq" id="WP_251812431.1">
    <property type="nucleotide sequence ID" value="NZ_CP101527.1"/>
</dbReference>
<gene>
    <name evidence="8" type="ORF">NNL22_08615</name>
</gene>
<evidence type="ECO:0000259" key="7">
    <source>
        <dbReference type="Pfam" id="PF20628"/>
    </source>
</evidence>
<evidence type="ECO:0000256" key="6">
    <source>
        <dbReference type="SAM" id="MobiDB-lite"/>
    </source>
</evidence>
<evidence type="ECO:0000256" key="1">
    <source>
        <dbReference type="ARBA" id="ARBA00001970"/>
    </source>
</evidence>
<dbReference type="NCBIfam" id="TIGR01413">
    <property type="entry name" value="Dyp_perox_fam"/>
    <property type="match status" value="1"/>
</dbReference>
<dbReference type="InterPro" id="IPR011008">
    <property type="entry name" value="Dimeric_a/b-barrel"/>
</dbReference>
<keyword evidence="5" id="KW-0408">Iron</keyword>
<proteinExistence type="predicted"/>
<evidence type="ECO:0000256" key="5">
    <source>
        <dbReference type="ARBA" id="ARBA00023004"/>
    </source>
</evidence>
<keyword evidence="2 8" id="KW-0575">Peroxidase</keyword>
<accession>A0A9E8HLF2</accession>
<dbReference type="Pfam" id="PF20628">
    <property type="entry name" value="Dyp_perox_C"/>
    <property type="match status" value="1"/>
</dbReference>
<reference evidence="8" key="1">
    <citation type="submission" date="2022-07" db="EMBL/GenBank/DDBJ databases">
        <title>Alkalimarinus sp. nov., isolated from gut of a Alitta virens.</title>
        <authorList>
            <person name="Yang A.I."/>
            <person name="Shin N.-R."/>
        </authorList>
    </citation>
    <scope>NUCLEOTIDE SEQUENCE</scope>
    <source>
        <strain evidence="8">FA028</strain>
    </source>
</reference>
<dbReference type="GO" id="GO:0046872">
    <property type="term" value="F:metal ion binding"/>
    <property type="evidence" value="ECO:0007669"/>
    <property type="project" value="UniProtKB-KW"/>
</dbReference>
<dbReference type="SUPFAM" id="SSF54909">
    <property type="entry name" value="Dimeric alpha+beta barrel"/>
    <property type="match status" value="1"/>
</dbReference>
<dbReference type="GO" id="GO:0005829">
    <property type="term" value="C:cytosol"/>
    <property type="evidence" value="ECO:0007669"/>
    <property type="project" value="TreeGrafter"/>
</dbReference>
<organism evidence="8 9">
    <name type="scientific">Alkalimarinus sediminis</name>
    <dbReference type="NCBI Taxonomy" id="1632866"/>
    <lineage>
        <taxon>Bacteria</taxon>
        <taxon>Pseudomonadati</taxon>
        <taxon>Pseudomonadota</taxon>
        <taxon>Gammaproteobacteria</taxon>
        <taxon>Alteromonadales</taxon>
        <taxon>Alteromonadaceae</taxon>
        <taxon>Alkalimarinus</taxon>
    </lineage>
</organism>
<comment type="cofactor">
    <cofactor evidence="1">
        <name>heme b</name>
        <dbReference type="ChEBI" id="CHEBI:60344"/>
    </cofactor>
</comment>
<dbReference type="GO" id="GO:0004601">
    <property type="term" value="F:peroxidase activity"/>
    <property type="evidence" value="ECO:0007669"/>
    <property type="project" value="UniProtKB-KW"/>
</dbReference>
<dbReference type="KEGG" id="asem:NNL22_08615"/>
<dbReference type="PROSITE" id="PS51404">
    <property type="entry name" value="DYP_PEROXIDASE"/>
    <property type="match status" value="1"/>
</dbReference>
<evidence type="ECO:0000256" key="2">
    <source>
        <dbReference type="ARBA" id="ARBA00022559"/>
    </source>
</evidence>
<name>A0A9E8HLF2_9ALTE</name>
<keyword evidence="3" id="KW-0479">Metal-binding</keyword>
<dbReference type="GO" id="GO:0020037">
    <property type="term" value="F:heme binding"/>
    <property type="evidence" value="ECO:0007669"/>
    <property type="project" value="InterPro"/>
</dbReference>
<protein>
    <submittedName>
        <fullName evidence="8">Dyp-type peroxidase</fullName>
    </submittedName>
</protein>
<dbReference type="AlphaFoldDB" id="A0A9E8HLF2"/>
<dbReference type="EMBL" id="CP101527">
    <property type="protein sequence ID" value="UZW76629.1"/>
    <property type="molecule type" value="Genomic_DNA"/>
</dbReference>
<dbReference type="InterPro" id="IPR048328">
    <property type="entry name" value="Dyp_perox_C"/>
</dbReference>
<sequence length="294" mass="32469">MNNSQPGILKPIPVSARYLLFSIEDQSSIREALGRLATLADGHNVVVGLGHSLLSHLETKIDGMRAFPSFVSCGIEIPATHGAIWCWLRGDDRGDLIHKEREITQALSPAFVIDNIVDAFKYKEGLDLSGYEDGTENPEGDDAVACALVSSNQKGMDGSSFVAVQQWVHDLNKFDDMEPIEQDHTIGRRKSDNEELDDAPASAHVKRTAQEDFDPEAFVIRRSMPWANEAGEGLNFVAFGESFDAFEAQLNRMTGRDDQIVDALFRFTRPITGGYFWCPPVVDGKLDLSVLKLA</sequence>